<sequence>MGVISGFLGRYFRDIQRHQLKFTLWEGALFLENLELSLEAFDYLQLPFALKQAQRDDQEWSLDEVERRELAGKKAKLAAAELAKLSKRAYTVFGLKLSSLRTMKQNPFGSSGGKGGQDNKFVDITGLEFYCGTFHGAMELMTMNNGGDSELWHDTRSDRERYDSILSPCDVSLSLSVNRSGQLDNNNPQYSINAEITGLGWQILWWRYSQESILSDVRKRLRKSSWRYFGQRLSSCRKYVNLYKTKLDFLRHYQPIDESTQWELEQMEKELDIDDILSYRSTAECELQEFLSNSSTSHTIENVASISVERIPNDERSAGKSRGWLNWLSRGMLGAGGTDDSGQFSGVVSDEVIKDIYEATEFNPPVLSNQDAPTDKISICALQFSIHQISATLRNMKYGQEIAELMLNGVIVECKFWEESATIVTTVNSGQMPIIEKKLLDNEHPSCKLQVDVSPNLEVEMSIKSFEGQHGRVLLSLNGIENVNGRLLSKAEYLLSHLRKVLWDVSIFNIIINVPWRDAISEQHNLVFEAGSLMFRTKCDMGSNPSDNEQAYALNNLLTSVSECKVPLSFQLQDLYDHFEVKLNDFEMKITMPSHTFPISILEKLSASISLARCLIQDESGSRSPVFGFSTNVKLETVSCRVELENEKENSSSIMLVFQQLNISYALTELEKFWISMEALRITTSHLTGESNSPILHSNGNQSSTSALHQHGIGLSNRSDDFAKNIDDGRSYLKFDQDIEHVDIPLVAPLCADVWVKIPCENESSSSPSTICVMTRIKNCQLMAEDAQFFHGFEGLLDAINQFSEVSDVSKCFKSDVPQFLQLKRTLEQNNAVSPVISSITFTEWSCSGPLFQILMGNIFLHANMTQNNLKGSVNGDLQVNYNNIHKVFWEPFIEPWKFEVDVIRKQEMSLNSSILTDINIKSTAHLNLNFTESLIECVFRTFEMIKDAWVLIGPNDLPESQKLLNSPYAEYTYAGKYAPYVLQNLTSLPLLYDVYRGPINPDDFGVSEMKNRKYVQPGSSVPIYINDTPEEQLINVKPAHFSERLFEQKANGVAHQYITIQFDGTSVSSDPISMDLVGLTYFEVDFSMAYDDNRGNNRTNAIGGFVVPVVFDVSVQRYTKLIRLYSTVLLSNATSMPLDLRFDIPFGVSPMILDPIYPGQELPLPLHLAEAGRIRWRPIGDSYLWSEVYNLSNLLSQESKIGFLKSFVCYPAHPNSDPFRCCISVRNISLPSSVRSRKTFSPHLKSTLKQSVVDGQISQKLEESKKQFVHQVTLSIPLVVNNYLPKEVTLTIESGGITRTAFLSEVETSFHNVDPSHHLKLEILLHGFKPAVLNFPRNETFCKMAKFAGAKFSLSEIVAFYTDSSNGPIYVTVEKVLDAFSGARELFIFVPFLLYNCTGFPLFISEASSEMKGVSCSVPSCYDMAEQELLQGKKDGLSLVSSSHHLHATDSHGLGSSLSRSHIVSVRENANPHKEIFLSKPLNPLNSQENFQELSSKSDLDRQNSLFNSSQNQSSSSCQLTLKDSNFYGYERGRARACMFSANPVSSVGEVTVRASRCLPEYLTENMPNSLWSSPFSLVPPSGSTTVLVPQPSSNAAFMLSVTSSAVAAPFAGRTSAITFQPRYIISNACSKDVCYKQKGTDFVFHLGIGEHSHLHWMDTAMELLVSIRYDEPGWQWSGGFLPDHLGDTQVKMRNYLSGSLNMIRVEVQNADVSMGDEKIVGNFHGNSGTNLILISDDETGYMPYRIDNFSNERLRIYQQRCETVETTVHSYTSCPYAWDEPCYPHRLTVEVPGKRVLGSYTLDDVKEYSPVQLPSSSEKPERTLHLSIHAEGATKVLHVIDSSYHILNDMKKTSVPRLREKRNDEQKQDKCIGFMERISVVIQHIGISMINIHPQELLFACAKNITIDLVQSLDQQKLSFQMTSLQIDNQLRSSPYPVILSFDRDYKSNPIGHVNKDDVTKQRSERKLQRTSHSSFEPVFYLAVSKWRKKDVSLVSFEYISLRVADFCLELEQELILSLFGFIKNVSSRFQSRVLPLSDPFLGSHIKDTGLMDSYATVNQLHLMTVPVFNESHKPRLSLPSIVPIGAPWQQIYLLARRQKKIYVEVFDLCPINLTLSFSSAPWMRKNGILTAGESVIHRGLMALADVEGARIHLKQLTIAHQIASLESLQEILVRHYTRQLLHEMYKVFGSAGVIGNPMGFARSMGLGIKDFLSVPARSIFLSPTGLITGMAQGTTSLLSNTVYAISDAATQFSKAAHKGIVAFTFDDQAVSGVEQQQIGVATHSKGVINGVFEGLTGLLQSPIKGAERHGLPGVLSGIALGITGLVAKPAASILEVTGKTAQSIRNRSRFYQMGQQRFRVRLPRPLSRELPLRPYTWEEAVGASALVEADDSFRLKDEILVMCKELRQAGKFVIITHRLVLIVSCSSLVDLGKPEFRGVPADLEWVIESEVRLESVIHADCDQGVVHIVGSSSNIPLRQNQQAKRSSGTGAGRWNNPTVPLIQTNLELAHQEDAENLLQILLSTIELGKEQGWGCRYLLHRSNIK</sequence>
<dbReference type="InterPro" id="IPR009543">
    <property type="entry name" value="VPS13_VAB"/>
</dbReference>
<accession>A0A4Y1R3J2</accession>
<protein>
    <recommendedName>
        <fullName evidence="4">Vacuolar protein sorting-associated protein 13 VPS13 adaptor binding domain-containing protein</fullName>
    </recommendedName>
</protein>
<feature type="domain" description="Intermembrane lipid transfer protein VPS13-like C-terminal" evidence="2">
    <location>
        <begin position="2363"/>
        <end position="2432"/>
    </location>
</feature>
<dbReference type="InterPro" id="IPR026847">
    <property type="entry name" value="VPS13"/>
</dbReference>
<dbReference type="InterPro" id="IPR056748">
    <property type="entry name" value="VPS13-like_C"/>
</dbReference>
<dbReference type="Pfam" id="PF25036">
    <property type="entry name" value="VPS13_VAB"/>
    <property type="match status" value="2"/>
</dbReference>
<dbReference type="PANTHER" id="PTHR16166:SF143">
    <property type="entry name" value="PROTEIN SORTING-ASSOCIATED PROTEIN, PUTATIVE (DUF1162)-RELATED"/>
    <property type="match status" value="1"/>
</dbReference>
<dbReference type="PANTHER" id="PTHR16166">
    <property type="entry name" value="VACUOLAR PROTEIN SORTING-ASSOCIATED PROTEIN VPS13"/>
    <property type="match status" value="1"/>
</dbReference>
<evidence type="ECO:0000259" key="2">
    <source>
        <dbReference type="Pfam" id="PF25037"/>
    </source>
</evidence>
<dbReference type="EMBL" id="AP019299">
    <property type="protein sequence ID" value="BBG98710.1"/>
    <property type="molecule type" value="Genomic_DNA"/>
</dbReference>
<name>A0A4Y1R3J2_PRUDU</name>
<proteinExistence type="predicted"/>
<feature type="domain" description="Vacuolar protein sorting-associated protein 13 VPS13 adaptor binding" evidence="1">
    <location>
        <begin position="1110"/>
        <end position="1410"/>
    </location>
</feature>
<dbReference type="GO" id="GO:0006623">
    <property type="term" value="P:protein targeting to vacuole"/>
    <property type="evidence" value="ECO:0007669"/>
    <property type="project" value="TreeGrafter"/>
</dbReference>
<dbReference type="Pfam" id="PF25037">
    <property type="entry name" value="VPS13_C"/>
    <property type="match status" value="1"/>
</dbReference>
<evidence type="ECO:0008006" key="4">
    <source>
        <dbReference type="Google" id="ProtNLM"/>
    </source>
</evidence>
<evidence type="ECO:0000259" key="1">
    <source>
        <dbReference type="Pfam" id="PF25036"/>
    </source>
</evidence>
<feature type="domain" description="Vacuolar protein sorting-associated protein 13 VPS13 adaptor binding" evidence="1">
    <location>
        <begin position="1531"/>
        <end position="1784"/>
    </location>
</feature>
<evidence type="ECO:0000313" key="3">
    <source>
        <dbReference type="EMBL" id="BBG98710.1"/>
    </source>
</evidence>
<dbReference type="GO" id="GO:0045053">
    <property type="term" value="P:protein retention in Golgi apparatus"/>
    <property type="evidence" value="ECO:0007669"/>
    <property type="project" value="TreeGrafter"/>
</dbReference>
<organism evidence="3">
    <name type="scientific">Prunus dulcis</name>
    <name type="common">Almond</name>
    <name type="synonym">Amygdalus dulcis</name>
    <dbReference type="NCBI Taxonomy" id="3755"/>
    <lineage>
        <taxon>Eukaryota</taxon>
        <taxon>Viridiplantae</taxon>
        <taxon>Streptophyta</taxon>
        <taxon>Embryophyta</taxon>
        <taxon>Tracheophyta</taxon>
        <taxon>Spermatophyta</taxon>
        <taxon>Magnoliopsida</taxon>
        <taxon>eudicotyledons</taxon>
        <taxon>Gunneridae</taxon>
        <taxon>Pentapetalae</taxon>
        <taxon>rosids</taxon>
        <taxon>fabids</taxon>
        <taxon>Rosales</taxon>
        <taxon>Rosaceae</taxon>
        <taxon>Amygdaloideae</taxon>
        <taxon>Amygdaleae</taxon>
        <taxon>Prunus</taxon>
    </lineage>
</organism>
<gene>
    <name evidence="3" type="ORF">Prudu_008188</name>
</gene>
<reference evidence="3" key="1">
    <citation type="journal article" date="2019" name="Science">
        <title>Mutation of a bHLH transcription factor allowed almond domestication.</title>
        <authorList>
            <person name="Sanchez-Perez R."/>
            <person name="Pavan S."/>
            <person name="Mazzeo R."/>
            <person name="Moldovan C."/>
            <person name="Aiese Cigliano R."/>
            <person name="Del Cueto J."/>
            <person name="Ricciardi F."/>
            <person name="Lotti C."/>
            <person name="Ricciardi L."/>
            <person name="Dicenta F."/>
            <person name="Lopez-Marques R.L."/>
            <person name="Lindberg Moller B."/>
        </authorList>
    </citation>
    <scope>NUCLEOTIDE SEQUENCE</scope>
</reference>